<gene>
    <name evidence="1" type="ORF">TM448A00411_0028</name>
    <name evidence="2" type="ORF">TM448B00141_0018</name>
</gene>
<proteinExistence type="predicted"/>
<dbReference type="EMBL" id="MT144592">
    <property type="protein sequence ID" value="QJH93832.1"/>
    <property type="molecule type" value="Genomic_DNA"/>
</dbReference>
<sequence length="70" mass="8217">MADNSIITYYEHGIMITRLPYVEPPPDIRYDYQSYYNPRTPPGYHQMRDHHYETYTVVPGCYRRAGGASA</sequence>
<evidence type="ECO:0000313" key="1">
    <source>
        <dbReference type="EMBL" id="QJA46426.1"/>
    </source>
</evidence>
<name>A0A6H1ZES9_9ZZZZ</name>
<accession>A0A6H1ZES9</accession>
<dbReference type="EMBL" id="MT144010">
    <property type="protein sequence ID" value="QJA46426.1"/>
    <property type="molecule type" value="Genomic_DNA"/>
</dbReference>
<protein>
    <submittedName>
        <fullName evidence="1">Uncharacterized protein</fullName>
    </submittedName>
</protein>
<dbReference type="AlphaFoldDB" id="A0A6H1ZES9"/>
<evidence type="ECO:0000313" key="2">
    <source>
        <dbReference type="EMBL" id="QJH93832.1"/>
    </source>
</evidence>
<organism evidence="1">
    <name type="scientific">viral metagenome</name>
    <dbReference type="NCBI Taxonomy" id="1070528"/>
    <lineage>
        <taxon>unclassified sequences</taxon>
        <taxon>metagenomes</taxon>
        <taxon>organismal metagenomes</taxon>
    </lineage>
</organism>
<reference evidence="1" key="1">
    <citation type="submission" date="2020-03" db="EMBL/GenBank/DDBJ databases">
        <title>The deep terrestrial virosphere.</title>
        <authorList>
            <person name="Holmfeldt K."/>
            <person name="Nilsson E."/>
            <person name="Simone D."/>
            <person name="Lopez-Fernandez M."/>
            <person name="Wu X."/>
            <person name="de Brujin I."/>
            <person name="Lundin D."/>
            <person name="Andersson A."/>
            <person name="Bertilsson S."/>
            <person name="Dopson M."/>
        </authorList>
    </citation>
    <scope>NUCLEOTIDE SEQUENCE</scope>
    <source>
        <strain evidence="1">TM448A00411</strain>
        <strain evidence="2">TM448B00141</strain>
    </source>
</reference>